<keyword evidence="3" id="KW-1185">Reference proteome</keyword>
<name>A0A7W5AI54_9ACTN</name>
<proteinExistence type="predicted"/>
<comment type="caution">
    <text evidence="2">The sequence shown here is derived from an EMBL/GenBank/DDBJ whole genome shotgun (WGS) entry which is preliminary data.</text>
</comment>
<dbReference type="EMBL" id="JACHXF010000009">
    <property type="protein sequence ID" value="MBB3096706.1"/>
    <property type="molecule type" value="Genomic_DNA"/>
</dbReference>
<reference evidence="2 3" key="1">
    <citation type="submission" date="2020-08" db="EMBL/GenBank/DDBJ databases">
        <title>Genomic Encyclopedia of Type Strains, Phase III (KMG-III): the genomes of soil and plant-associated and newly described type strains.</title>
        <authorList>
            <person name="Whitman W."/>
        </authorList>
    </citation>
    <scope>NUCLEOTIDE SEQUENCE [LARGE SCALE GENOMIC DNA]</scope>
    <source>
        <strain evidence="2 3">CECT 3287</strain>
    </source>
</reference>
<organism evidence="2 3">
    <name type="scientific">Actinoplanes campanulatus</name>
    <dbReference type="NCBI Taxonomy" id="113559"/>
    <lineage>
        <taxon>Bacteria</taxon>
        <taxon>Bacillati</taxon>
        <taxon>Actinomycetota</taxon>
        <taxon>Actinomycetes</taxon>
        <taxon>Micromonosporales</taxon>
        <taxon>Micromonosporaceae</taxon>
        <taxon>Actinoplanes</taxon>
    </lineage>
</organism>
<dbReference type="AlphaFoldDB" id="A0A7W5AI54"/>
<dbReference type="RefSeq" id="WP_183222155.1">
    <property type="nucleotide sequence ID" value="NZ_BMPW01000013.1"/>
</dbReference>
<evidence type="ECO:0000313" key="3">
    <source>
        <dbReference type="Proteomes" id="UP000590749"/>
    </source>
</evidence>
<feature type="chain" id="PRO_5030630500" evidence="1">
    <location>
        <begin position="30"/>
        <end position="334"/>
    </location>
</feature>
<sequence length="334" mass="34750">MSVLTRPAVLLASAAVAASLLVAPGAAYATDTTTELTAAEMKAALERVAAASDSAAAVGWKGASEYSLSEPGSAAVVAGTDTITVDRAHGLLSDVFTLNDFGTTTVFMAEGSGVYQSIADPQWNAALKMMGRTSVKYTFVPDKTIDLDESAPDPDYLAGDYSVPGTKTAHDDGSADYAFTDKDGAVFALHVNVDSVLTGTDITVTEDGSILAVSLDYSYGPQSVTLPTAGQTIDYRTLAAGVAYLDMPATVQLAAKGGAADTRKAAKGRKVKVSTLRKVVRKDVSTLNSKTGVNMVKVKNVTSGVNVYAVNPWTKKTVKYSVKASGKKVVVKKR</sequence>
<accession>A0A7W5AI54</accession>
<gene>
    <name evidence="2" type="ORF">FHR83_004380</name>
</gene>
<keyword evidence="1" id="KW-0732">Signal</keyword>
<evidence type="ECO:0000313" key="2">
    <source>
        <dbReference type="EMBL" id="MBB3096706.1"/>
    </source>
</evidence>
<dbReference type="Proteomes" id="UP000590749">
    <property type="component" value="Unassembled WGS sequence"/>
</dbReference>
<protein>
    <submittedName>
        <fullName evidence="2">Uncharacterized protein</fullName>
    </submittedName>
</protein>
<feature type="signal peptide" evidence="1">
    <location>
        <begin position="1"/>
        <end position="29"/>
    </location>
</feature>
<evidence type="ECO:0000256" key="1">
    <source>
        <dbReference type="SAM" id="SignalP"/>
    </source>
</evidence>